<name>A0A6B2LQP0_9EUKA</name>
<proteinExistence type="predicted"/>
<accession>A0A6B2LQP0</accession>
<reference evidence="1" key="1">
    <citation type="journal article" date="2020" name="J. Eukaryot. Microbiol.">
        <title>De novo Sequencing, Assembly and Annotation of the Transcriptome for the Free-Living Testate Amoeba Arcella intermedia.</title>
        <authorList>
            <person name="Ribeiro G.M."/>
            <person name="Porfirio-Sousa A.L."/>
            <person name="Maurer-Alcala X.X."/>
            <person name="Katz L.A."/>
            <person name="Lahr D.J.G."/>
        </authorList>
    </citation>
    <scope>NUCLEOTIDE SEQUENCE</scope>
</reference>
<dbReference type="AlphaFoldDB" id="A0A6B2LQP0"/>
<evidence type="ECO:0000313" key="1">
    <source>
        <dbReference type="EMBL" id="NDV39442.1"/>
    </source>
</evidence>
<organism evidence="1">
    <name type="scientific">Arcella intermedia</name>
    <dbReference type="NCBI Taxonomy" id="1963864"/>
    <lineage>
        <taxon>Eukaryota</taxon>
        <taxon>Amoebozoa</taxon>
        <taxon>Tubulinea</taxon>
        <taxon>Elardia</taxon>
        <taxon>Arcellinida</taxon>
        <taxon>Sphaerothecina</taxon>
        <taxon>Arcellidae</taxon>
        <taxon>Arcella</taxon>
    </lineage>
</organism>
<protein>
    <submittedName>
        <fullName evidence="1">Uncharacterized protein</fullName>
    </submittedName>
</protein>
<sequence length="78" mass="8974">MPVLCHNRRILFLQPRIPTHQFLHLFFKIPNIVLLPLPRCLRTLPILDEPPLALDLSLLLRGECPHGLELPDALLEVL</sequence>
<dbReference type="EMBL" id="GIBP01010473">
    <property type="protein sequence ID" value="NDV39442.1"/>
    <property type="molecule type" value="Transcribed_RNA"/>
</dbReference>